<dbReference type="PANTHER" id="PTHR12042:SF21">
    <property type="entry name" value="ALPHA1,4-GALACTOSYLTRANSFERASE 1-RELATED"/>
    <property type="match status" value="1"/>
</dbReference>
<dbReference type="GO" id="GO:0016758">
    <property type="term" value="F:hexosyltransferase activity"/>
    <property type="evidence" value="ECO:0007669"/>
    <property type="project" value="TreeGrafter"/>
</dbReference>
<dbReference type="InterPro" id="IPR029044">
    <property type="entry name" value="Nucleotide-diphossugar_trans"/>
</dbReference>
<keyword evidence="2" id="KW-1185">Reference proteome</keyword>
<dbReference type="InterPro" id="IPR007577">
    <property type="entry name" value="GlycoTrfase_DXD_sugar-bd_CS"/>
</dbReference>
<dbReference type="AlphaFoldDB" id="A0AAV2RS94"/>
<dbReference type="GO" id="GO:0006688">
    <property type="term" value="P:glycosphingolipid biosynthetic process"/>
    <property type="evidence" value="ECO:0007669"/>
    <property type="project" value="TreeGrafter"/>
</dbReference>
<proteinExistence type="predicted"/>
<sequence>MKITPNALMNNGYSEETVAKKNHLFLVKGDLLENKENANLQSKNGEVPNAEGASNIVYLLTHNLMNHILKKLKFIFRNISTNSANNVFLLETGNHEDFSPNYRLLSSVESWSRSNPDLQVWFLIKCKRLVDEDGLLRKLLRHYPNLRIALLEPEVVLKNTPLIYLLHGRFKRSKTKAPHLSDFLRLALLWKFGGFYSD</sequence>
<dbReference type="InterPro" id="IPR051981">
    <property type="entry name" value="Glycosyltransf_32"/>
</dbReference>
<name>A0AAV2RS94_MEGNR</name>
<dbReference type="Pfam" id="PF04488">
    <property type="entry name" value="Gly_transf_sug"/>
    <property type="match status" value="1"/>
</dbReference>
<dbReference type="EMBL" id="CAXKWB010029481">
    <property type="protein sequence ID" value="CAL4135571.1"/>
    <property type="molecule type" value="Genomic_DNA"/>
</dbReference>
<organism evidence="1 2">
    <name type="scientific">Meganyctiphanes norvegica</name>
    <name type="common">Northern krill</name>
    <name type="synonym">Thysanopoda norvegica</name>
    <dbReference type="NCBI Taxonomy" id="48144"/>
    <lineage>
        <taxon>Eukaryota</taxon>
        <taxon>Metazoa</taxon>
        <taxon>Ecdysozoa</taxon>
        <taxon>Arthropoda</taxon>
        <taxon>Crustacea</taxon>
        <taxon>Multicrustacea</taxon>
        <taxon>Malacostraca</taxon>
        <taxon>Eumalacostraca</taxon>
        <taxon>Eucarida</taxon>
        <taxon>Euphausiacea</taxon>
        <taxon>Euphausiidae</taxon>
        <taxon>Meganyctiphanes</taxon>
    </lineage>
</organism>
<evidence type="ECO:0000313" key="2">
    <source>
        <dbReference type="Proteomes" id="UP001497623"/>
    </source>
</evidence>
<reference evidence="1 2" key="1">
    <citation type="submission" date="2024-05" db="EMBL/GenBank/DDBJ databases">
        <authorList>
            <person name="Wallberg A."/>
        </authorList>
    </citation>
    <scope>NUCLEOTIDE SEQUENCE [LARGE SCALE GENOMIC DNA]</scope>
</reference>
<dbReference type="SUPFAM" id="SSF53448">
    <property type="entry name" value="Nucleotide-diphospho-sugar transferases"/>
    <property type="match status" value="1"/>
</dbReference>
<evidence type="ECO:0000313" key="1">
    <source>
        <dbReference type="EMBL" id="CAL4135571.1"/>
    </source>
</evidence>
<dbReference type="Gene3D" id="3.90.550.20">
    <property type="match status" value="1"/>
</dbReference>
<protein>
    <submittedName>
        <fullName evidence="1">Uncharacterized protein</fullName>
    </submittedName>
</protein>
<accession>A0AAV2RS94</accession>
<comment type="caution">
    <text evidence="1">The sequence shown here is derived from an EMBL/GenBank/DDBJ whole genome shotgun (WGS) entry which is preliminary data.</text>
</comment>
<dbReference type="GO" id="GO:0016020">
    <property type="term" value="C:membrane"/>
    <property type="evidence" value="ECO:0007669"/>
    <property type="project" value="GOC"/>
</dbReference>
<dbReference type="Proteomes" id="UP001497623">
    <property type="component" value="Unassembled WGS sequence"/>
</dbReference>
<dbReference type="PANTHER" id="PTHR12042">
    <property type="entry name" value="LACTOSYLCERAMIDE 4-ALPHA-GALACTOSYLTRANSFERASE ALPHA- 1,4-GALACTOSYLTRANSFERASE"/>
    <property type="match status" value="1"/>
</dbReference>
<gene>
    <name evidence="1" type="ORF">MNOR_LOCUS27675</name>
</gene>
<feature type="non-terminal residue" evidence="1">
    <location>
        <position position="198"/>
    </location>
</feature>